<name>A0A3S2YIW5_9HYPH</name>
<organism evidence="2 3">
    <name type="scientific">Methylobacterium oryzihabitans</name>
    <dbReference type="NCBI Taxonomy" id="2499852"/>
    <lineage>
        <taxon>Bacteria</taxon>
        <taxon>Pseudomonadati</taxon>
        <taxon>Pseudomonadota</taxon>
        <taxon>Alphaproteobacteria</taxon>
        <taxon>Hyphomicrobiales</taxon>
        <taxon>Methylobacteriaceae</taxon>
        <taxon>Methylobacterium</taxon>
    </lineage>
</organism>
<reference evidence="2 3" key="1">
    <citation type="submission" date="2019-01" db="EMBL/GenBank/DDBJ databases">
        <authorList>
            <person name="Chen W.-M."/>
        </authorList>
    </citation>
    <scope>NUCLEOTIDE SEQUENCE [LARGE SCALE GENOMIC DNA]</scope>
    <source>
        <strain evidence="2 3">TER-1</strain>
    </source>
</reference>
<evidence type="ECO:0000313" key="3">
    <source>
        <dbReference type="Proteomes" id="UP000286997"/>
    </source>
</evidence>
<dbReference type="RefSeq" id="WP_127734185.1">
    <property type="nucleotide sequence ID" value="NZ_SACP01000061.1"/>
</dbReference>
<proteinExistence type="predicted"/>
<comment type="caution">
    <text evidence="2">The sequence shown here is derived from an EMBL/GenBank/DDBJ whole genome shotgun (WGS) entry which is preliminary data.</text>
</comment>
<dbReference type="Proteomes" id="UP000286997">
    <property type="component" value="Unassembled WGS sequence"/>
</dbReference>
<dbReference type="AlphaFoldDB" id="A0A3S2YIW5"/>
<protein>
    <submittedName>
        <fullName evidence="2">Uncharacterized protein</fullName>
    </submittedName>
</protein>
<dbReference type="EMBL" id="SACP01000061">
    <property type="protein sequence ID" value="RVU11986.1"/>
    <property type="molecule type" value="Genomic_DNA"/>
</dbReference>
<sequence>MTRPIAPLAGAVPAVQPAAPATGTAAHGTRGDRFASVLYAALRPPSLDFSEAAGDFEDDAPQRPPMRAHVQPNLAKALGLDPATAANLPAPGARRPV</sequence>
<gene>
    <name evidence="2" type="ORF">EOE48_28180</name>
</gene>
<feature type="compositionally biased region" description="Low complexity" evidence="1">
    <location>
        <begin position="1"/>
        <end position="26"/>
    </location>
</feature>
<keyword evidence="3" id="KW-1185">Reference proteome</keyword>
<feature type="region of interest" description="Disordered" evidence="1">
    <location>
        <begin position="1"/>
        <end position="28"/>
    </location>
</feature>
<accession>A0A3S2YIW5</accession>
<evidence type="ECO:0000313" key="2">
    <source>
        <dbReference type="EMBL" id="RVU11986.1"/>
    </source>
</evidence>
<evidence type="ECO:0000256" key="1">
    <source>
        <dbReference type="SAM" id="MobiDB-lite"/>
    </source>
</evidence>